<comment type="caution">
    <text evidence="1">The sequence shown here is derived from an EMBL/GenBank/DDBJ whole genome shotgun (WGS) entry which is preliminary data.</text>
</comment>
<dbReference type="InterPro" id="IPR009003">
    <property type="entry name" value="Peptidase_S1_PA"/>
</dbReference>
<reference evidence="1 2" key="1">
    <citation type="journal article" date="2019" name="Commun. Biol.">
        <title>The bagworm genome reveals a unique fibroin gene that provides high tensile strength.</title>
        <authorList>
            <person name="Kono N."/>
            <person name="Nakamura H."/>
            <person name="Ohtoshi R."/>
            <person name="Tomita M."/>
            <person name="Numata K."/>
            <person name="Arakawa K."/>
        </authorList>
    </citation>
    <scope>NUCLEOTIDE SEQUENCE [LARGE SCALE GENOMIC DNA]</scope>
</reference>
<protein>
    <submittedName>
        <fullName evidence="1">Uncharacterized protein</fullName>
    </submittedName>
</protein>
<accession>A0A4C1V4R4</accession>
<dbReference type="Proteomes" id="UP000299102">
    <property type="component" value="Unassembled WGS sequence"/>
</dbReference>
<dbReference type="EMBL" id="BGZK01000271">
    <property type="protein sequence ID" value="GBP33267.1"/>
    <property type="molecule type" value="Genomic_DNA"/>
</dbReference>
<sequence length="269" mass="30709">MEKAFLNTSIERWKVAKIKRSTSQVAGWGTSVFGFNDVLQIKELPNVDVQRCVAKALDEKTIFVYKTYHITSDKICAGNDTGNQLCMQEKGAGFAVPETDPLDARKSYYYLRGAVSLYDILRRLSEIEAQDTNRCVCLSLSLSLSRSVSLALRRANCARVEGTRAFHFLCLSLSLLGGLTMPEWKGRVPLTRSHCERITHWPDLMLKYCRHLFAGVHQYLPLPLHYIPSRESPIAGKPLLSYRVDTLALRRDIQFLCKLYRMHYEMLLA</sequence>
<dbReference type="SUPFAM" id="SSF50494">
    <property type="entry name" value="Trypsin-like serine proteases"/>
    <property type="match status" value="1"/>
</dbReference>
<organism evidence="1 2">
    <name type="scientific">Eumeta variegata</name>
    <name type="common">Bagworm moth</name>
    <name type="synonym">Eumeta japonica</name>
    <dbReference type="NCBI Taxonomy" id="151549"/>
    <lineage>
        <taxon>Eukaryota</taxon>
        <taxon>Metazoa</taxon>
        <taxon>Ecdysozoa</taxon>
        <taxon>Arthropoda</taxon>
        <taxon>Hexapoda</taxon>
        <taxon>Insecta</taxon>
        <taxon>Pterygota</taxon>
        <taxon>Neoptera</taxon>
        <taxon>Endopterygota</taxon>
        <taxon>Lepidoptera</taxon>
        <taxon>Glossata</taxon>
        <taxon>Ditrysia</taxon>
        <taxon>Tineoidea</taxon>
        <taxon>Psychidae</taxon>
        <taxon>Oiketicinae</taxon>
        <taxon>Eumeta</taxon>
    </lineage>
</organism>
<dbReference type="Gene3D" id="2.40.10.10">
    <property type="entry name" value="Trypsin-like serine proteases"/>
    <property type="match status" value="1"/>
</dbReference>
<gene>
    <name evidence="1" type="ORF">EVAR_5222_1</name>
</gene>
<dbReference type="InterPro" id="IPR043504">
    <property type="entry name" value="Peptidase_S1_PA_chymotrypsin"/>
</dbReference>
<proteinExistence type="predicted"/>
<name>A0A4C1V4R4_EUMVA</name>
<evidence type="ECO:0000313" key="2">
    <source>
        <dbReference type="Proteomes" id="UP000299102"/>
    </source>
</evidence>
<evidence type="ECO:0000313" key="1">
    <source>
        <dbReference type="EMBL" id="GBP33267.1"/>
    </source>
</evidence>
<dbReference type="AlphaFoldDB" id="A0A4C1V4R4"/>
<keyword evidence="2" id="KW-1185">Reference proteome</keyword>